<name>A0A2N9GVD3_FAGSY</name>
<accession>A0A2N9GVD3</accession>
<evidence type="ECO:0000313" key="2">
    <source>
        <dbReference type="EMBL" id="SPD03652.1"/>
    </source>
</evidence>
<gene>
    <name evidence="2" type="ORF">FSB_LOCUS31534</name>
</gene>
<evidence type="ECO:0000256" key="1">
    <source>
        <dbReference type="SAM" id="MobiDB-lite"/>
    </source>
</evidence>
<protein>
    <submittedName>
        <fullName evidence="2">Uncharacterized protein</fullName>
    </submittedName>
</protein>
<sequence>MSRRVKRGEVGSRERKGKESDKMKGKGRAGPEVVGPRAGPSCAAHDGHARVPKTAPFHHFKPQVVFSHPDRSSPNPGIPIWTPEGLDTQTETNCATAVGERGNRENPSGQKSGHLFFVQRSLCQEMPNKEGATVITPFLPHGIFSGVGAQNGTARTKPALILTNRASPHQILPRRRSGTHFPREYQELRFRTLRVENGRETRELWPKLRKNGPTLSQILVSVVDKTAYLGGNVCAKILSDPLQLGPRAKTLRQEVHFSYHTQLSDRQELLRSSRNLSQKLTPWHKEHSDGLRSQGSYLREPKLASVQGLVFLTRNKLICEPGHIGKKDTSMHDVELSDRQEFIGASRNPDRKTALKRTKNTPVDSARGAISHKSKLGFPANPEPCKNRQRKLSDGTKNVKIRHRELGQICARTGTRFEKKRAGSKTHFFSRTAAFARRVFPARNKLIREPGCVGKIMTPATTWNSRFADSIPRLTGIFTGKVHKNSSDTPTSGSHNSLVRTPIRANFISLERGRRELSDDMPHDPF</sequence>
<feature type="region of interest" description="Disordered" evidence="1">
    <location>
        <begin position="346"/>
        <end position="365"/>
    </location>
</feature>
<feature type="compositionally biased region" description="Basic and acidic residues" evidence="1">
    <location>
        <begin position="7"/>
        <end position="24"/>
    </location>
</feature>
<dbReference type="AlphaFoldDB" id="A0A2N9GVD3"/>
<proteinExistence type="predicted"/>
<dbReference type="EMBL" id="OIVN01002442">
    <property type="protein sequence ID" value="SPD03652.1"/>
    <property type="molecule type" value="Genomic_DNA"/>
</dbReference>
<organism evidence="2">
    <name type="scientific">Fagus sylvatica</name>
    <name type="common">Beechnut</name>
    <dbReference type="NCBI Taxonomy" id="28930"/>
    <lineage>
        <taxon>Eukaryota</taxon>
        <taxon>Viridiplantae</taxon>
        <taxon>Streptophyta</taxon>
        <taxon>Embryophyta</taxon>
        <taxon>Tracheophyta</taxon>
        <taxon>Spermatophyta</taxon>
        <taxon>Magnoliopsida</taxon>
        <taxon>eudicotyledons</taxon>
        <taxon>Gunneridae</taxon>
        <taxon>Pentapetalae</taxon>
        <taxon>rosids</taxon>
        <taxon>fabids</taxon>
        <taxon>Fagales</taxon>
        <taxon>Fagaceae</taxon>
        <taxon>Fagus</taxon>
    </lineage>
</organism>
<feature type="region of interest" description="Disordered" evidence="1">
    <location>
        <begin position="1"/>
        <end position="49"/>
    </location>
</feature>
<reference evidence="2" key="1">
    <citation type="submission" date="2018-02" db="EMBL/GenBank/DDBJ databases">
        <authorList>
            <person name="Cohen D.B."/>
            <person name="Kent A.D."/>
        </authorList>
    </citation>
    <scope>NUCLEOTIDE SEQUENCE</scope>
</reference>
<feature type="region of interest" description="Disordered" evidence="1">
    <location>
        <begin position="374"/>
        <end position="395"/>
    </location>
</feature>